<evidence type="ECO:0000256" key="1">
    <source>
        <dbReference type="ARBA" id="ARBA00023098"/>
    </source>
</evidence>
<evidence type="ECO:0000256" key="2">
    <source>
        <dbReference type="PROSITE-ProRule" id="PRU01161"/>
    </source>
</evidence>
<dbReference type="InterPro" id="IPR047156">
    <property type="entry name" value="Teg/CotR/CapV-like"/>
</dbReference>
<feature type="short sequence motif" description="DGA/G" evidence="2">
    <location>
        <begin position="296"/>
        <end position="298"/>
    </location>
</feature>
<dbReference type="KEGG" id="cti:RALTA_B0306"/>
<protein>
    <submittedName>
        <fullName evidence="4">Patatin-like phospholipase</fullName>
    </submittedName>
</protein>
<keyword evidence="5" id="KW-1185">Reference proteome</keyword>
<dbReference type="CDD" id="cd07199">
    <property type="entry name" value="Pat17_PNPLA8_PNPLA9_like"/>
    <property type="match status" value="1"/>
</dbReference>
<keyword evidence="1 2" id="KW-0443">Lipid metabolism</keyword>
<sequence>MARRVTVGAGTGTRDDGRIRAGMLLLWGVAATVRNLLAGRQVARFERSGGDHAVVQIRMKCRLIACVAGPPTPRRCCQNRLSSPSMDAHGTRPVRVFTRPRRGLPAVPRQFYVCRRESLDESAPDRFQILALSGGGFRGLYTARLLADFEEEIGAPIATRFDLIAGTSIGGVIALALALELPASRIVDLLTRHGEQIFQRRWSLAGIWRAPFGSRRLLELLGAEHLFGDRLLGACAHRVVIPAINYSTGRPQIFKTPHHVNFKRDHKFRIVDIAMATSAAPAYFARYTFNHNQFVDGGLYANAPGLLAVHEAQYSLLRSPADVHVMAIGTMSSKFTVNPRRNREGGTYDWGGINPANMPRRLFGLSISVQEALSDFMLSHLLPGRYVLVDDDLTDQRARAVGMDKADQAAREVLLGAASERSKICIGSREFQPFLRHLAPAPTFFYGENENAATFSRRLPGGTARVHMVSPTR</sequence>
<dbReference type="PROSITE" id="PS51635">
    <property type="entry name" value="PNPLA"/>
    <property type="match status" value="1"/>
</dbReference>
<dbReference type="Pfam" id="PF01734">
    <property type="entry name" value="Patatin"/>
    <property type="match status" value="1"/>
</dbReference>
<dbReference type="PANTHER" id="PTHR24138">
    <property type="entry name" value="INTRACELLLAR PHOSPHOLIPASE A FAMILY"/>
    <property type="match status" value="1"/>
</dbReference>
<keyword evidence="2" id="KW-0378">Hydrolase</keyword>
<dbReference type="NCBIfam" id="NF041079">
    <property type="entry name" value="CBASS_lipase"/>
    <property type="match status" value="1"/>
</dbReference>
<dbReference type="HOGENOM" id="CLU_000288_144_9_4"/>
<reference evidence="4 5" key="1">
    <citation type="journal article" date="2008" name="Genome Res.">
        <title>Genome sequence of the beta-rhizobium Cupriavidus taiwanensis and comparative genomics of rhizobia.</title>
        <authorList>
            <person name="Amadou C."/>
            <person name="Pascal G."/>
            <person name="Mangenot S."/>
            <person name="Glew M."/>
            <person name="Bontemps C."/>
            <person name="Capela D."/>
            <person name="Carrere S."/>
            <person name="Cruveiller S."/>
            <person name="Dossat C."/>
            <person name="Lajus A."/>
            <person name="Marchetti M."/>
            <person name="Poinsot V."/>
            <person name="Rouy Z."/>
            <person name="Servin B."/>
            <person name="Saad M."/>
            <person name="Schenowitz C."/>
            <person name="Barbe V."/>
            <person name="Batut J."/>
            <person name="Medigue C."/>
            <person name="Masson-Boivin C."/>
        </authorList>
    </citation>
    <scope>NUCLEOTIDE SEQUENCE [LARGE SCALE GENOMIC DNA]</scope>
    <source>
        <strain evidence="5">DSM 17343 / BCRC 17206 / CCUG 44338 / CIP 107171 / LMG 19424 / R1</strain>
    </source>
</reference>
<dbReference type="EMBL" id="CU633750">
    <property type="protein sequence ID" value="CAP63503.1"/>
    <property type="molecule type" value="Genomic_DNA"/>
</dbReference>
<feature type="domain" description="PNPLA" evidence="3">
    <location>
        <begin position="130"/>
        <end position="309"/>
    </location>
</feature>
<feature type="active site" description="Proton acceptor" evidence="2">
    <location>
        <position position="296"/>
    </location>
</feature>
<dbReference type="AlphaFoldDB" id="B2AIA4"/>
<dbReference type="SUPFAM" id="SSF52151">
    <property type="entry name" value="FabD/lysophospholipase-like"/>
    <property type="match status" value="1"/>
</dbReference>
<gene>
    <name evidence="4" type="ordered locus">RALTA_B0306</name>
</gene>
<keyword evidence="2" id="KW-0442">Lipid degradation</keyword>
<proteinExistence type="predicted"/>
<dbReference type="PANTHER" id="PTHR24138:SF12">
    <property type="entry name" value="PATATIN FAMILY PROTEIN"/>
    <property type="match status" value="1"/>
</dbReference>
<organism evidence="4 5">
    <name type="scientific">Cupriavidus taiwanensis (strain DSM 17343 / BCRC 17206 / CCUG 44338 / CIP 107171 / LMG 19424 / R1)</name>
    <name type="common">Ralstonia taiwanensis (strain LMG 19424)</name>
    <dbReference type="NCBI Taxonomy" id="977880"/>
    <lineage>
        <taxon>Bacteria</taxon>
        <taxon>Pseudomonadati</taxon>
        <taxon>Pseudomonadota</taxon>
        <taxon>Betaproteobacteria</taxon>
        <taxon>Burkholderiales</taxon>
        <taxon>Burkholderiaceae</taxon>
        <taxon>Cupriavidus</taxon>
    </lineage>
</organism>
<dbReference type="InterPro" id="IPR002641">
    <property type="entry name" value="PNPLA_dom"/>
</dbReference>
<evidence type="ECO:0000259" key="3">
    <source>
        <dbReference type="PROSITE" id="PS51635"/>
    </source>
</evidence>
<dbReference type="eggNOG" id="COG3621">
    <property type="taxonomic scope" value="Bacteria"/>
</dbReference>
<name>B2AIA4_CUPTR</name>
<dbReference type="GO" id="GO:0016042">
    <property type="term" value="P:lipid catabolic process"/>
    <property type="evidence" value="ECO:0007669"/>
    <property type="project" value="UniProtKB-UniRule"/>
</dbReference>
<evidence type="ECO:0000313" key="4">
    <source>
        <dbReference type="EMBL" id="CAP63503.1"/>
    </source>
</evidence>
<feature type="short sequence motif" description="GXGXXG" evidence="2">
    <location>
        <begin position="134"/>
        <end position="139"/>
    </location>
</feature>
<dbReference type="GO" id="GO:0016787">
    <property type="term" value="F:hydrolase activity"/>
    <property type="evidence" value="ECO:0007669"/>
    <property type="project" value="UniProtKB-UniRule"/>
</dbReference>
<evidence type="ECO:0000313" key="5">
    <source>
        <dbReference type="Proteomes" id="UP000001692"/>
    </source>
</evidence>
<dbReference type="InterPro" id="IPR016035">
    <property type="entry name" value="Acyl_Trfase/lysoPLipase"/>
</dbReference>
<dbReference type="Gene3D" id="3.40.1090.10">
    <property type="entry name" value="Cytosolic phospholipase A2 catalytic domain"/>
    <property type="match status" value="1"/>
</dbReference>
<feature type="active site" description="Nucleophile" evidence="2">
    <location>
        <position position="168"/>
    </location>
</feature>
<accession>B2AIA4</accession>
<feature type="short sequence motif" description="GXSXG" evidence="2">
    <location>
        <begin position="166"/>
        <end position="170"/>
    </location>
</feature>
<dbReference type="Proteomes" id="UP000001692">
    <property type="component" value="Chromosome 2"/>
</dbReference>